<dbReference type="SUPFAM" id="SSF55729">
    <property type="entry name" value="Acyl-CoA N-acyltransferases (Nat)"/>
    <property type="match status" value="1"/>
</dbReference>
<evidence type="ECO:0000313" key="3">
    <source>
        <dbReference type="Proteomes" id="UP000198802"/>
    </source>
</evidence>
<protein>
    <submittedName>
        <fullName evidence="2">Acetyltransferase (GNAT) family protein</fullName>
    </submittedName>
</protein>
<keyword evidence="3" id="KW-1185">Reference proteome</keyword>
<evidence type="ECO:0000259" key="1">
    <source>
        <dbReference type="PROSITE" id="PS51186"/>
    </source>
</evidence>
<dbReference type="AlphaFoldDB" id="A0A0S4QQF8"/>
<proteinExistence type="predicted"/>
<accession>A0A0S4QQF8</accession>
<feature type="domain" description="N-acetyltransferase" evidence="1">
    <location>
        <begin position="23"/>
        <end position="186"/>
    </location>
</feature>
<evidence type="ECO:0000313" key="2">
    <source>
        <dbReference type="EMBL" id="CUU57310.1"/>
    </source>
</evidence>
<dbReference type="PROSITE" id="PS51186">
    <property type="entry name" value="GNAT"/>
    <property type="match status" value="1"/>
</dbReference>
<name>A0A0S4QQF8_9ACTN</name>
<dbReference type="Proteomes" id="UP000198802">
    <property type="component" value="Unassembled WGS sequence"/>
</dbReference>
<dbReference type="InterPro" id="IPR000182">
    <property type="entry name" value="GNAT_dom"/>
</dbReference>
<dbReference type="GO" id="GO:0016747">
    <property type="term" value="F:acyltransferase activity, transferring groups other than amino-acyl groups"/>
    <property type="evidence" value="ECO:0007669"/>
    <property type="project" value="InterPro"/>
</dbReference>
<dbReference type="Pfam" id="PF08445">
    <property type="entry name" value="FR47"/>
    <property type="match status" value="1"/>
</dbReference>
<dbReference type="Gene3D" id="3.40.630.30">
    <property type="match status" value="1"/>
</dbReference>
<dbReference type="RefSeq" id="WP_054568833.1">
    <property type="nucleotide sequence ID" value="NZ_FAOZ01000011.1"/>
</dbReference>
<dbReference type="InterPro" id="IPR016181">
    <property type="entry name" value="Acyl_CoA_acyltransferase"/>
</dbReference>
<dbReference type="EMBL" id="FAOZ01000011">
    <property type="protein sequence ID" value="CUU57310.1"/>
    <property type="molecule type" value="Genomic_DNA"/>
</dbReference>
<gene>
    <name evidence="2" type="ORF">Ga0074812_111146</name>
</gene>
<organism evidence="2 3">
    <name type="scientific">Parafrankia irregularis</name>
    <dbReference type="NCBI Taxonomy" id="795642"/>
    <lineage>
        <taxon>Bacteria</taxon>
        <taxon>Bacillati</taxon>
        <taxon>Actinomycetota</taxon>
        <taxon>Actinomycetes</taxon>
        <taxon>Frankiales</taxon>
        <taxon>Frankiaceae</taxon>
        <taxon>Parafrankia</taxon>
    </lineage>
</organism>
<keyword evidence="2" id="KW-0808">Transferase</keyword>
<dbReference type="CDD" id="cd04301">
    <property type="entry name" value="NAT_SF"/>
    <property type="match status" value="1"/>
</dbReference>
<sequence>MSRRIANITLDNIDDIPLPCRRCVFWELDPVARSRAEEAGATDIEKEAWVSAALLEWGSCGKIAYVDDVPAGFVMFAPPAHVPRSVAFPTSPVSPDAVLLMTAQIVEEFTGQGLGRVLVQAVAKEITRRGYRAIEAFGDLKGSDTRCVVPADYLLAVGFKTVRPHHRWPRLRLEVKNAVSWREDVEVALERLLGSMSPEGVLRGQVNPVPGAI</sequence>
<reference evidence="3" key="1">
    <citation type="submission" date="2015-11" db="EMBL/GenBank/DDBJ databases">
        <authorList>
            <person name="Varghese N."/>
        </authorList>
    </citation>
    <scope>NUCLEOTIDE SEQUENCE [LARGE SCALE GENOMIC DNA]</scope>
    <source>
        <strain evidence="3">DSM 45899</strain>
    </source>
</reference>
<dbReference type="InterPro" id="IPR013653">
    <property type="entry name" value="GCN5-like_dom"/>
</dbReference>